<dbReference type="GO" id="GO:0008757">
    <property type="term" value="F:S-adenosylmethionine-dependent methyltransferase activity"/>
    <property type="evidence" value="ECO:0007669"/>
    <property type="project" value="InterPro"/>
</dbReference>
<reference evidence="2 3" key="1">
    <citation type="submission" date="2016-11" db="EMBL/GenBank/DDBJ databases">
        <authorList>
            <person name="Jaros S."/>
            <person name="Januszkiewicz K."/>
            <person name="Wedrychowicz H."/>
        </authorList>
    </citation>
    <scope>NUCLEOTIDE SEQUENCE [LARGE SCALE GENOMIC DNA]</scope>
    <source>
        <strain evidence="2 3">GAS499</strain>
    </source>
</reference>
<protein>
    <submittedName>
        <fullName evidence="2">Methyltransferase domain-containing protein</fullName>
    </submittedName>
</protein>
<dbReference type="AlphaFoldDB" id="A0A1M6M4X7"/>
<dbReference type="GO" id="GO:0032259">
    <property type="term" value="P:methylation"/>
    <property type="evidence" value="ECO:0007669"/>
    <property type="project" value="UniProtKB-KW"/>
</dbReference>
<dbReference type="InterPro" id="IPR029063">
    <property type="entry name" value="SAM-dependent_MTases_sf"/>
</dbReference>
<dbReference type="EMBL" id="LT670844">
    <property type="protein sequence ID" value="SHJ78353.1"/>
    <property type="molecule type" value="Genomic_DNA"/>
</dbReference>
<accession>A0A1M6M4X7</accession>
<keyword evidence="2" id="KW-0489">Methyltransferase</keyword>
<dbReference type="Proteomes" id="UP000189935">
    <property type="component" value="Chromosome I"/>
</dbReference>
<dbReference type="PANTHER" id="PTHR43591:SF24">
    <property type="entry name" value="2-METHOXY-6-POLYPRENYL-1,4-BENZOQUINOL METHYLASE, MITOCHONDRIAL"/>
    <property type="match status" value="1"/>
</dbReference>
<dbReference type="SUPFAM" id="SSF53335">
    <property type="entry name" value="S-adenosyl-L-methionine-dependent methyltransferases"/>
    <property type="match status" value="1"/>
</dbReference>
<evidence type="ECO:0000259" key="1">
    <source>
        <dbReference type="Pfam" id="PF08241"/>
    </source>
</evidence>
<gene>
    <name evidence="2" type="ORF">SAMN05444159_1478</name>
</gene>
<evidence type="ECO:0000313" key="2">
    <source>
        <dbReference type="EMBL" id="SHJ78353.1"/>
    </source>
</evidence>
<proteinExistence type="predicted"/>
<keyword evidence="2" id="KW-0808">Transferase</keyword>
<dbReference type="PANTHER" id="PTHR43591">
    <property type="entry name" value="METHYLTRANSFERASE"/>
    <property type="match status" value="1"/>
</dbReference>
<name>A0A1M6M4X7_9BRAD</name>
<dbReference type="Gene3D" id="3.40.50.150">
    <property type="entry name" value="Vaccinia Virus protein VP39"/>
    <property type="match status" value="1"/>
</dbReference>
<dbReference type="Pfam" id="PF08241">
    <property type="entry name" value="Methyltransf_11"/>
    <property type="match status" value="1"/>
</dbReference>
<sequence length="264" mass="29348">MSGLEFTREAAKRLERTYLTSDVVAQRSETIRQLDLSSGERVLDIGCGPGYLCESVGEIVGPRGAVVGIDISTDLIALCNQRKASAWLSYAIGDATKVNQADASFDVVVCTQVAEYVPDVDRLLSEAFRVLKPGGRTLFMATDWDAVVWHSENPDRMALVMKSWEAHCAHPHLPRSMQSRLVNAGFRFDGAAVFPILNLKCDDDSYSNGLARGVREFVGRKKDVSADDLDEWHGEFQRLSQAGRYFFSTNRYIFKASKPDAQSR</sequence>
<feature type="domain" description="Methyltransferase type 11" evidence="1">
    <location>
        <begin position="43"/>
        <end position="139"/>
    </location>
</feature>
<dbReference type="InterPro" id="IPR013216">
    <property type="entry name" value="Methyltransf_11"/>
</dbReference>
<organism evidence="2 3">
    <name type="scientific">Bradyrhizobium lablabi</name>
    <dbReference type="NCBI Taxonomy" id="722472"/>
    <lineage>
        <taxon>Bacteria</taxon>
        <taxon>Pseudomonadati</taxon>
        <taxon>Pseudomonadota</taxon>
        <taxon>Alphaproteobacteria</taxon>
        <taxon>Hyphomicrobiales</taxon>
        <taxon>Nitrobacteraceae</taxon>
        <taxon>Bradyrhizobium</taxon>
    </lineage>
</organism>
<dbReference type="CDD" id="cd02440">
    <property type="entry name" value="AdoMet_MTases"/>
    <property type="match status" value="1"/>
</dbReference>
<evidence type="ECO:0000313" key="3">
    <source>
        <dbReference type="Proteomes" id="UP000189935"/>
    </source>
</evidence>
<dbReference type="OrthoDB" id="9765084at2"/>
<dbReference type="RefSeq" id="WP_079544761.1">
    <property type="nucleotide sequence ID" value="NZ_LT670844.1"/>
</dbReference>